<dbReference type="EMBL" id="JAENHL010000007">
    <property type="protein sequence ID" value="MBK1868141.1"/>
    <property type="molecule type" value="Genomic_DNA"/>
</dbReference>
<keyword evidence="2" id="KW-1185">Reference proteome</keyword>
<name>A0ACC5R666_9HYPH</name>
<evidence type="ECO:0000313" key="1">
    <source>
        <dbReference type="EMBL" id="MBK1868141.1"/>
    </source>
</evidence>
<sequence>MWKLLFLASNGLVAAVMLSVAAAAEIRIGVAGPMSGPFAAFGAQMRQGARMAVDEINASGGINGEKLVLATSDDRCDAKQGAPTADKMAEKKVVLVVGHFCGGTSIAASHVYARQNIIQIEPASTNPALTEQRPGPGLFRLVPSDRKQASFASAYIARRFAGKKIAIIGDDSHYGASLAQSVRAALAALGQAPTLSESFAGGQKDFSSLVAKLKAAGIDVVYAGGYHTEIGRLVREMRRQGVTAQLVGPDALVTMEFWRLARGAGEGTLMSFTPDPRKSAAGAKVVKKFRARKQEPQGYTLHSYVAVKLWADAARSAGSVEFAKVTAALAKANADTPIGKVRFDGQGDLVDPPMIWYVWHKGKYAPLKNAD</sequence>
<comment type="caution">
    <text evidence="1">The sequence shown here is derived from an EMBL/GenBank/DDBJ whole genome shotgun (WGS) entry which is preliminary data.</text>
</comment>
<organism evidence="1 2">
    <name type="scientific">Taklimakanibacter albus</name>
    <dbReference type="NCBI Taxonomy" id="2800327"/>
    <lineage>
        <taxon>Bacteria</taxon>
        <taxon>Pseudomonadati</taxon>
        <taxon>Pseudomonadota</taxon>
        <taxon>Alphaproteobacteria</taxon>
        <taxon>Hyphomicrobiales</taxon>
        <taxon>Aestuariivirgaceae</taxon>
        <taxon>Taklimakanibacter</taxon>
    </lineage>
</organism>
<dbReference type="Proteomes" id="UP000616151">
    <property type="component" value="Unassembled WGS sequence"/>
</dbReference>
<accession>A0ACC5R666</accession>
<gene>
    <name evidence="1" type="ORF">JHL16_17445</name>
</gene>
<reference evidence="1" key="1">
    <citation type="submission" date="2021-01" db="EMBL/GenBank/DDBJ databases">
        <authorList>
            <person name="Sun Q."/>
        </authorList>
    </citation>
    <scope>NUCLEOTIDE SEQUENCE</scope>
    <source>
        <strain evidence="1">YIM B02566</strain>
    </source>
</reference>
<protein>
    <submittedName>
        <fullName evidence="1">Branched-chain amino acid ABC transporter substrate-binding protein</fullName>
    </submittedName>
</protein>
<proteinExistence type="predicted"/>
<evidence type="ECO:0000313" key="2">
    <source>
        <dbReference type="Proteomes" id="UP000616151"/>
    </source>
</evidence>